<reference evidence="1" key="1">
    <citation type="submission" date="2021-06" db="EMBL/GenBank/DDBJ databases">
        <authorList>
            <person name="Hodson N. C."/>
            <person name="Mongue J. A."/>
            <person name="Jaron S. K."/>
        </authorList>
    </citation>
    <scope>NUCLEOTIDE SEQUENCE</scope>
</reference>
<name>A0A8J2PK26_9HEXA</name>
<sequence>MRILVGLMRRQKITITVAAPLSLILLRTDTEGSRTVIKPNCDFKGSRIRKDYFCRLTDRRGSLRNFEHSKMFVIGVSGVTCGGKTTLSQLLQRSFPWCRVIYQDSYFFDDDDPRHVRLEEVDHVNYEILSALNMEQMEKDVVTTLQEDQPILGTNGDGYDAPNFETSGKELLDNVQDIGFDTSKYRKVPILLLEGFTIFGSELLFDKCDARFFLTLTKQECYERRSKRTTYIPPDTPGYFEKCIWPEFTAHYESCIANNPGIQVFNGTTPLESVWKESVEMIAADMEKKFPQLIL</sequence>
<evidence type="ECO:0008006" key="3">
    <source>
        <dbReference type="Google" id="ProtNLM"/>
    </source>
</evidence>
<gene>
    <name evidence="1" type="ORF">AFUS01_LOCUS35927</name>
</gene>
<evidence type="ECO:0000313" key="2">
    <source>
        <dbReference type="Proteomes" id="UP000708208"/>
    </source>
</evidence>
<comment type="caution">
    <text evidence="1">The sequence shown here is derived from an EMBL/GenBank/DDBJ whole genome shotgun (WGS) entry which is preliminary data.</text>
</comment>
<accession>A0A8J2PK26</accession>
<organism evidence="1 2">
    <name type="scientific">Allacma fusca</name>
    <dbReference type="NCBI Taxonomy" id="39272"/>
    <lineage>
        <taxon>Eukaryota</taxon>
        <taxon>Metazoa</taxon>
        <taxon>Ecdysozoa</taxon>
        <taxon>Arthropoda</taxon>
        <taxon>Hexapoda</taxon>
        <taxon>Collembola</taxon>
        <taxon>Symphypleona</taxon>
        <taxon>Sminthuridae</taxon>
        <taxon>Allacma</taxon>
    </lineage>
</organism>
<dbReference type="AlphaFoldDB" id="A0A8J2PK26"/>
<proteinExistence type="predicted"/>
<dbReference type="PANTHER" id="PTHR10285">
    <property type="entry name" value="URIDINE KINASE"/>
    <property type="match status" value="1"/>
</dbReference>
<protein>
    <recommendedName>
        <fullName evidence="3">Nicotinamide riboside kinase 1</fullName>
    </recommendedName>
</protein>
<dbReference type="OrthoDB" id="10041966at2759"/>
<keyword evidence="2" id="KW-1185">Reference proteome</keyword>
<dbReference type="EMBL" id="CAJVCH010537699">
    <property type="protein sequence ID" value="CAG7825839.1"/>
    <property type="molecule type" value="Genomic_DNA"/>
</dbReference>
<dbReference type="Proteomes" id="UP000708208">
    <property type="component" value="Unassembled WGS sequence"/>
</dbReference>
<evidence type="ECO:0000313" key="1">
    <source>
        <dbReference type="EMBL" id="CAG7825839.1"/>
    </source>
</evidence>